<gene>
    <name evidence="1" type="ORF">TX73_023485</name>
</gene>
<dbReference type="Proteomes" id="UP000001426">
    <property type="component" value="Chromosome"/>
</dbReference>
<dbReference type="GeneID" id="66895670"/>
<name>A0AAE9YAF3_RHOPA</name>
<keyword evidence="2" id="KW-1185">Reference proteome</keyword>
<evidence type="ECO:0000313" key="1">
    <source>
        <dbReference type="EMBL" id="WCL94725.1"/>
    </source>
</evidence>
<evidence type="ECO:0000313" key="2">
    <source>
        <dbReference type="Proteomes" id="UP000001426"/>
    </source>
</evidence>
<dbReference type="EMBL" id="CP116810">
    <property type="protein sequence ID" value="WCL94725.1"/>
    <property type="molecule type" value="Genomic_DNA"/>
</dbReference>
<proteinExistence type="predicted"/>
<dbReference type="AlphaFoldDB" id="A0AAE9YAF3"/>
<dbReference type="RefSeq" id="WP_158255420.1">
    <property type="nucleotide sequence ID" value="NZ_CP116810.1"/>
</dbReference>
<protein>
    <submittedName>
        <fullName evidence="1">Uncharacterized protein</fullName>
    </submittedName>
</protein>
<dbReference type="KEGG" id="rpa:TX73_023485"/>
<accession>A0AAE9YAF3</accession>
<sequence>MSDIEHDYSAQRRCEKCGGEMKLIGRLPRRLQHPARTVFRCSACDNVVQE</sequence>
<organism evidence="1 2">
    <name type="scientific">Rhodopseudomonas palustris (strain ATCC BAA-98 / CGA009)</name>
    <dbReference type="NCBI Taxonomy" id="258594"/>
    <lineage>
        <taxon>Bacteria</taxon>
        <taxon>Pseudomonadati</taxon>
        <taxon>Pseudomonadota</taxon>
        <taxon>Alphaproteobacteria</taxon>
        <taxon>Hyphomicrobiales</taxon>
        <taxon>Nitrobacteraceae</taxon>
        <taxon>Rhodopseudomonas</taxon>
    </lineage>
</organism>
<reference evidence="1 2" key="1">
    <citation type="journal article" date="2004" name="Nat. Biotechnol.">
        <title>Complete genome sequence of the metabolically versatile photosynthetic bacterium Rhodopseudomonas palustris.</title>
        <authorList>
            <person name="Larimer F.W."/>
            <person name="Chain P."/>
            <person name="Hauser L."/>
            <person name="Lamerdin J."/>
            <person name="Malfatti S."/>
            <person name="Do L."/>
            <person name="Land M.L."/>
            <person name="Pelletier D.A."/>
            <person name="Beatty J.T."/>
            <person name="Lang A.S."/>
            <person name="Tabita F.R."/>
            <person name="Gibson J.L."/>
            <person name="Hanson T.E."/>
            <person name="Bobst C."/>
            <person name="Torres J.L."/>
            <person name="Peres C."/>
            <person name="Harrison F.H."/>
            <person name="Gibson J."/>
            <person name="Harwood C.S."/>
        </authorList>
    </citation>
    <scope>NUCLEOTIDE SEQUENCE [LARGE SCALE GENOMIC DNA]</scope>
    <source>
        <strain evidence="2">ATCC BAA-98 / CGA009</strain>
    </source>
</reference>